<dbReference type="InterPro" id="IPR000683">
    <property type="entry name" value="Gfo/Idh/MocA-like_OxRdtase_N"/>
</dbReference>
<dbReference type="EMBL" id="RBZM01000004">
    <property type="protein sequence ID" value="RKP55157.1"/>
    <property type="molecule type" value="Genomic_DNA"/>
</dbReference>
<dbReference type="RefSeq" id="WP_120975648.1">
    <property type="nucleotide sequence ID" value="NZ_RBZM01000004.1"/>
</dbReference>
<dbReference type="GO" id="GO:0016491">
    <property type="term" value="F:oxidoreductase activity"/>
    <property type="evidence" value="ECO:0007669"/>
    <property type="project" value="UniProtKB-KW"/>
</dbReference>
<dbReference type="PANTHER" id="PTHR43708:SF5">
    <property type="entry name" value="CONSERVED EXPRESSED OXIDOREDUCTASE (EUROFUNG)-RELATED"/>
    <property type="match status" value="1"/>
</dbReference>
<dbReference type="Gene3D" id="3.40.50.720">
    <property type="entry name" value="NAD(P)-binding Rossmann-like Domain"/>
    <property type="match status" value="1"/>
</dbReference>
<dbReference type="InterPro" id="IPR055170">
    <property type="entry name" value="GFO_IDH_MocA-like_dom"/>
</dbReference>
<dbReference type="PANTHER" id="PTHR43708">
    <property type="entry name" value="CONSERVED EXPRESSED OXIDOREDUCTASE (EUROFUNG)"/>
    <property type="match status" value="1"/>
</dbReference>
<comment type="similarity">
    <text evidence="1">Belongs to the Gfo/Idh/MocA family.</text>
</comment>
<evidence type="ECO:0000256" key="1">
    <source>
        <dbReference type="ARBA" id="ARBA00010928"/>
    </source>
</evidence>
<evidence type="ECO:0000313" key="5">
    <source>
        <dbReference type="EMBL" id="RKP55157.1"/>
    </source>
</evidence>
<evidence type="ECO:0000256" key="2">
    <source>
        <dbReference type="ARBA" id="ARBA00023002"/>
    </source>
</evidence>
<dbReference type="OrthoDB" id="2530554at2"/>
<evidence type="ECO:0000259" key="4">
    <source>
        <dbReference type="Pfam" id="PF22725"/>
    </source>
</evidence>
<proteinExistence type="inferred from homology"/>
<name>A0A494XX55_9BACL</name>
<evidence type="ECO:0000259" key="3">
    <source>
        <dbReference type="Pfam" id="PF01408"/>
    </source>
</evidence>
<reference evidence="5 6" key="1">
    <citation type="submission" date="2018-10" db="EMBL/GenBank/DDBJ databases">
        <title>Cohnella sp. M2MS4P-1, whole genome shotgun sequence.</title>
        <authorList>
            <person name="Tuo L."/>
        </authorList>
    </citation>
    <scope>NUCLEOTIDE SEQUENCE [LARGE SCALE GENOMIC DNA]</scope>
    <source>
        <strain evidence="5 6">M2MS4P-1</strain>
    </source>
</reference>
<protein>
    <submittedName>
        <fullName evidence="5">Gfo/Idh/MocA family oxidoreductase</fullName>
    </submittedName>
</protein>
<dbReference type="GO" id="GO:0000166">
    <property type="term" value="F:nucleotide binding"/>
    <property type="evidence" value="ECO:0007669"/>
    <property type="project" value="InterPro"/>
</dbReference>
<dbReference type="Pfam" id="PF22725">
    <property type="entry name" value="GFO_IDH_MocA_C3"/>
    <property type="match status" value="1"/>
</dbReference>
<keyword evidence="2" id="KW-0560">Oxidoreductase</keyword>
<evidence type="ECO:0000313" key="6">
    <source>
        <dbReference type="Proteomes" id="UP000282076"/>
    </source>
</evidence>
<dbReference type="Gene3D" id="3.30.360.10">
    <property type="entry name" value="Dihydrodipicolinate Reductase, domain 2"/>
    <property type="match status" value="1"/>
</dbReference>
<accession>A0A494XX55</accession>
<dbReference type="SUPFAM" id="SSF55347">
    <property type="entry name" value="Glyceraldehyde-3-phosphate dehydrogenase-like, C-terminal domain"/>
    <property type="match status" value="1"/>
</dbReference>
<dbReference type="Pfam" id="PF01408">
    <property type="entry name" value="GFO_IDH_MocA"/>
    <property type="match status" value="1"/>
</dbReference>
<organism evidence="5 6">
    <name type="scientific">Cohnella endophytica</name>
    <dbReference type="NCBI Taxonomy" id="2419778"/>
    <lineage>
        <taxon>Bacteria</taxon>
        <taxon>Bacillati</taxon>
        <taxon>Bacillota</taxon>
        <taxon>Bacilli</taxon>
        <taxon>Bacillales</taxon>
        <taxon>Paenibacillaceae</taxon>
        <taxon>Cohnella</taxon>
    </lineage>
</organism>
<gene>
    <name evidence="5" type="ORF">D7Z26_08015</name>
</gene>
<dbReference type="InterPro" id="IPR051317">
    <property type="entry name" value="Gfo/Idh/MocA_oxidoreduct"/>
</dbReference>
<dbReference type="AlphaFoldDB" id="A0A494XX55"/>
<feature type="domain" description="Gfo/Idh/MocA-like oxidoreductase N-terminal" evidence="3">
    <location>
        <begin position="4"/>
        <end position="123"/>
    </location>
</feature>
<dbReference type="SUPFAM" id="SSF51735">
    <property type="entry name" value="NAD(P)-binding Rossmann-fold domains"/>
    <property type="match status" value="1"/>
</dbReference>
<dbReference type="Proteomes" id="UP000282076">
    <property type="component" value="Unassembled WGS sequence"/>
</dbReference>
<keyword evidence="6" id="KW-1185">Reference proteome</keyword>
<dbReference type="InterPro" id="IPR036291">
    <property type="entry name" value="NAD(P)-bd_dom_sf"/>
</dbReference>
<comment type="caution">
    <text evidence="5">The sequence shown here is derived from an EMBL/GenBank/DDBJ whole genome shotgun (WGS) entry which is preliminary data.</text>
</comment>
<feature type="domain" description="GFO/IDH/MocA-like oxidoreductase" evidence="4">
    <location>
        <begin position="134"/>
        <end position="256"/>
    </location>
</feature>
<sequence length="346" mass="38753">MGKVKIGVVGLNFGSAIIAELTSKAGAKWFELAGVCDLDADKTRSYAIKYGVRAFASLDELLGDEEIRAIGLFTPPVGRAALIDRIISAGKDVITTKPFELDVEQGIGILKKAERLGRVIHLNSPSPWLPSDLQLLKQWHERYELGQPVACRAEVWCDYRERFTGTWYDDSEQCPVAPIYRIGIYLINDIVRLFGEADQVQVMHSRLFTERPTPDNAQLGIKFKNGAIGNIFASFCVDDGQAYKYALIVNYEKGTVYRNILPKRFDENGDNFESEMMLVTQTKDEPFHVERASLPGAVGQYQWEAFYRAIQGERSEQTVSAGEIIEGIKIIRAMSKAEKSGRSEKV</sequence>